<reference evidence="1" key="1">
    <citation type="submission" date="2020-06" db="EMBL/GenBank/DDBJ databases">
        <title>WGS assembly of Ceratodon purpureus strain R40.</title>
        <authorList>
            <person name="Carey S.B."/>
            <person name="Jenkins J."/>
            <person name="Shu S."/>
            <person name="Lovell J.T."/>
            <person name="Sreedasyam A."/>
            <person name="Maumus F."/>
            <person name="Tiley G.P."/>
            <person name="Fernandez-Pozo N."/>
            <person name="Barry K."/>
            <person name="Chen C."/>
            <person name="Wang M."/>
            <person name="Lipzen A."/>
            <person name="Daum C."/>
            <person name="Saski C.A."/>
            <person name="Payton A.C."/>
            <person name="Mcbreen J.C."/>
            <person name="Conrad R.E."/>
            <person name="Kollar L.M."/>
            <person name="Olsson S."/>
            <person name="Huttunen S."/>
            <person name="Landis J.B."/>
            <person name="Wickett N.J."/>
            <person name="Johnson M.G."/>
            <person name="Rensing S.A."/>
            <person name="Grimwood J."/>
            <person name="Schmutz J."/>
            <person name="Mcdaniel S.F."/>
        </authorList>
    </citation>
    <scope>NUCLEOTIDE SEQUENCE</scope>
    <source>
        <strain evidence="1">R40</strain>
    </source>
</reference>
<dbReference type="PANTHER" id="PTHR36734:SF1">
    <property type="entry name" value="OS02G0815300 PROTEIN"/>
    <property type="match status" value="1"/>
</dbReference>
<dbReference type="GO" id="GO:0009534">
    <property type="term" value="C:chloroplast thylakoid"/>
    <property type="evidence" value="ECO:0007669"/>
    <property type="project" value="TreeGrafter"/>
</dbReference>
<dbReference type="PANTHER" id="PTHR36734">
    <property type="entry name" value="YCF37-LIKE PROTEIN"/>
    <property type="match status" value="1"/>
</dbReference>
<evidence type="ECO:0000313" key="1">
    <source>
        <dbReference type="EMBL" id="KAG0576406.1"/>
    </source>
</evidence>
<dbReference type="AlphaFoldDB" id="A0A8T0HZT8"/>
<keyword evidence="2" id="KW-1185">Reference proteome</keyword>
<sequence length="175" mass="17163">MATSMATTLSASHALSSAGLLANPTPTPAASRRSFVSLPVVVSAADASHSKVAVSRRQVAVSLTALSVALFASSQGQAEARDIPLFGLKKAKKITEQVVQEVKELVKEGEGEVAAVGGAISGAVAEFPGAALPNIPSGVDGGLSPALQAGVVAGAGVVGVLVASTVVNSLVSPAK</sequence>
<comment type="caution">
    <text evidence="1">The sequence shown here is derived from an EMBL/GenBank/DDBJ whole genome shotgun (WGS) entry which is preliminary data.</text>
</comment>
<evidence type="ECO:0000313" key="2">
    <source>
        <dbReference type="Proteomes" id="UP000822688"/>
    </source>
</evidence>
<dbReference type="EMBL" id="CM026425">
    <property type="protein sequence ID" value="KAG0576406.1"/>
    <property type="molecule type" value="Genomic_DNA"/>
</dbReference>
<protein>
    <submittedName>
        <fullName evidence="1">Uncharacterized protein</fullName>
    </submittedName>
</protein>
<organism evidence="1 2">
    <name type="scientific">Ceratodon purpureus</name>
    <name type="common">Fire moss</name>
    <name type="synonym">Dicranum purpureum</name>
    <dbReference type="NCBI Taxonomy" id="3225"/>
    <lineage>
        <taxon>Eukaryota</taxon>
        <taxon>Viridiplantae</taxon>
        <taxon>Streptophyta</taxon>
        <taxon>Embryophyta</taxon>
        <taxon>Bryophyta</taxon>
        <taxon>Bryophytina</taxon>
        <taxon>Bryopsida</taxon>
        <taxon>Dicranidae</taxon>
        <taxon>Pseudoditrichales</taxon>
        <taxon>Ditrichaceae</taxon>
        <taxon>Ceratodon</taxon>
    </lineage>
</organism>
<name>A0A8T0HZT8_CERPU</name>
<gene>
    <name evidence="1" type="ORF">KC19_5G077800</name>
</gene>
<accession>A0A8T0HZT8</accession>
<dbReference type="Proteomes" id="UP000822688">
    <property type="component" value="Chromosome 5"/>
</dbReference>
<proteinExistence type="predicted"/>